<dbReference type="InterPro" id="IPR014001">
    <property type="entry name" value="Helicase_ATP-bd"/>
</dbReference>
<dbReference type="PROSITE" id="PS51192">
    <property type="entry name" value="HELICASE_ATP_BIND_1"/>
    <property type="match status" value="1"/>
</dbReference>
<keyword evidence="9" id="KW-1185">Reference proteome</keyword>
<dbReference type="Pfam" id="PF21010">
    <property type="entry name" value="HA2_C"/>
    <property type="match status" value="1"/>
</dbReference>
<gene>
    <name evidence="8" type="ORF">IW254_000740</name>
</gene>
<dbReference type="InterPro" id="IPR027417">
    <property type="entry name" value="P-loop_NTPase"/>
</dbReference>
<dbReference type="Pfam" id="PF00271">
    <property type="entry name" value="Helicase_C"/>
    <property type="match status" value="1"/>
</dbReference>
<evidence type="ECO:0000259" key="7">
    <source>
        <dbReference type="PROSITE" id="PS51194"/>
    </source>
</evidence>
<dbReference type="Gene3D" id="3.40.50.300">
    <property type="entry name" value="P-loop containing nucleotide triphosphate hydrolases"/>
    <property type="match status" value="2"/>
</dbReference>
<dbReference type="SMART" id="SM00847">
    <property type="entry name" value="HA2"/>
    <property type="match status" value="1"/>
</dbReference>
<dbReference type="InterPro" id="IPR024590">
    <property type="entry name" value="HrpA_C"/>
</dbReference>
<evidence type="ECO:0000259" key="6">
    <source>
        <dbReference type="PROSITE" id="PS51192"/>
    </source>
</evidence>
<name>A0A931GVW0_9CORY</name>
<dbReference type="PANTHER" id="PTHR18934">
    <property type="entry name" value="ATP-DEPENDENT RNA HELICASE"/>
    <property type="match status" value="1"/>
</dbReference>
<feature type="compositionally biased region" description="Basic residues" evidence="5">
    <location>
        <begin position="9"/>
        <end position="19"/>
    </location>
</feature>
<evidence type="ECO:0000256" key="4">
    <source>
        <dbReference type="ARBA" id="ARBA00022840"/>
    </source>
</evidence>
<dbReference type="SMART" id="SM00490">
    <property type="entry name" value="HELICc"/>
    <property type="match status" value="1"/>
</dbReference>
<feature type="region of interest" description="Disordered" evidence="5">
    <location>
        <begin position="839"/>
        <end position="863"/>
    </location>
</feature>
<feature type="domain" description="Helicase C-terminal" evidence="7">
    <location>
        <begin position="253"/>
        <end position="420"/>
    </location>
</feature>
<keyword evidence="3 8" id="KW-0347">Helicase</keyword>
<evidence type="ECO:0000256" key="3">
    <source>
        <dbReference type="ARBA" id="ARBA00022806"/>
    </source>
</evidence>
<dbReference type="GO" id="GO:0005524">
    <property type="term" value="F:ATP binding"/>
    <property type="evidence" value="ECO:0007669"/>
    <property type="project" value="UniProtKB-KW"/>
</dbReference>
<dbReference type="InterPro" id="IPR011709">
    <property type="entry name" value="DEAD-box_helicase_OB_fold"/>
</dbReference>
<protein>
    <submittedName>
        <fullName evidence="8">ATP-dependent helicase HrpA</fullName>
        <ecNumber evidence="8">3.6.4.13</ecNumber>
    </submittedName>
</protein>
<dbReference type="SMART" id="SM00382">
    <property type="entry name" value="AAA"/>
    <property type="match status" value="1"/>
</dbReference>
<dbReference type="RefSeq" id="WP_231375412.1">
    <property type="nucleotide sequence ID" value="NZ_CP046980.1"/>
</dbReference>
<dbReference type="CDD" id="cd17989">
    <property type="entry name" value="DEXHc_HrpA"/>
    <property type="match status" value="1"/>
</dbReference>
<evidence type="ECO:0000256" key="2">
    <source>
        <dbReference type="ARBA" id="ARBA00022801"/>
    </source>
</evidence>
<dbReference type="PANTHER" id="PTHR18934:SF99">
    <property type="entry name" value="ATP-DEPENDENT RNA HELICASE DHX37-RELATED"/>
    <property type="match status" value="1"/>
</dbReference>
<organism evidence="8 9">
    <name type="scientific">Corynebacterium aquatimens</name>
    <dbReference type="NCBI Taxonomy" id="1190508"/>
    <lineage>
        <taxon>Bacteria</taxon>
        <taxon>Bacillati</taxon>
        <taxon>Actinomycetota</taxon>
        <taxon>Actinomycetes</taxon>
        <taxon>Mycobacteriales</taxon>
        <taxon>Corynebacteriaceae</taxon>
        <taxon>Corynebacterium</taxon>
    </lineage>
</organism>
<reference evidence="8" key="1">
    <citation type="submission" date="2020-11" db="EMBL/GenBank/DDBJ databases">
        <title>Sequencing the genomes of 1000 actinobacteria strains.</title>
        <authorList>
            <person name="Klenk H.-P."/>
        </authorList>
    </citation>
    <scope>NUCLEOTIDE SEQUENCE</scope>
    <source>
        <strain evidence="8">DSM 45632</strain>
    </source>
</reference>
<feature type="domain" description="Helicase ATP-binding" evidence="6">
    <location>
        <begin position="56"/>
        <end position="219"/>
    </location>
</feature>
<keyword evidence="1" id="KW-0547">Nucleotide-binding</keyword>
<keyword evidence="4" id="KW-0067">ATP-binding</keyword>
<dbReference type="InterPro" id="IPR007502">
    <property type="entry name" value="Helicase-assoc_dom"/>
</dbReference>
<dbReference type="GO" id="GO:0016787">
    <property type="term" value="F:hydrolase activity"/>
    <property type="evidence" value="ECO:0007669"/>
    <property type="project" value="UniProtKB-KW"/>
</dbReference>
<evidence type="ECO:0000256" key="5">
    <source>
        <dbReference type="SAM" id="MobiDB-lite"/>
    </source>
</evidence>
<comment type="caution">
    <text evidence="8">The sequence shown here is derived from an EMBL/GenBank/DDBJ whole genome shotgun (WGS) entry which is preliminary data.</text>
</comment>
<dbReference type="CDD" id="cd18791">
    <property type="entry name" value="SF2_C_RHA"/>
    <property type="match status" value="1"/>
</dbReference>
<dbReference type="EMBL" id="JADOUE010000001">
    <property type="protein sequence ID" value="MBG6121771.1"/>
    <property type="molecule type" value="Genomic_DNA"/>
</dbReference>
<dbReference type="InterPro" id="IPR001650">
    <property type="entry name" value="Helicase_C-like"/>
</dbReference>
<dbReference type="PROSITE" id="PS51194">
    <property type="entry name" value="HELICASE_CTER"/>
    <property type="match status" value="1"/>
</dbReference>
<evidence type="ECO:0000313" key="8">
    <source>
        <dbReference type="EMBL" id="MBG6121771.1"/>
    </source>
</evidence>
<evidence type="ECO:0000313" key="9">
    <source>
        <dbReference type="Proteomes" id="UP000658613"/>
    </source>
</evidence>
<dbReference type="SUPFAM" id="SSF52540">
    <property type="entry name" value="P-loop containing nucleoside triphosphate hydrolases"/>
    <property type="match status" value="1"/>
</dbReference>
<dbReference type="GO" id="GO:0003723">
    <property type="term" value="F:RNA binding"/>
    <property type="evidence" value="ECO:0007669"/>
    <property type="project" value="TreeGrafter"/>
</dbReference>
<accession>A0A931GVW0</accession>
<feature type="region of interest" description="Disordered" evidence="5">
    <location>
        <begin position="1"/>
        <end position="23"/>
    </location>
</feature>
<dbReference type="FunFam" id="3.40.50.300:FF:000575">
    <property type="entry name" value="ATP-dependent helicase hrpA"/>
    <property type="match status" value="1"/>
</dbReference>
<dbReference type="SMART" id="SM00487">
    <property type="entry name" value="DEXDc"/>
    <property type="match status" value="1"/>
</dbReference>
<dbReference type="InterPro" id="IPR003593">
    <property type="entry name" value="AAA+_ATPase"/>
</dbReference>
<dbReference type="Pfam" id="PF11898">
    <property type="entry name" value="DUF3418"/>
    <property type="match status" value="2"/>
</dbReference>
<dbReference type="NCBIfam" id="TIGR01967">
    <property type="entry name" value="DEAH_box_HrpA"/>
    <property type="match status" value="1"/>
</dbReference>
<dbReference type="InterPro" id="IPR010222">
    <property type="entry name" value="RNA_helicase_HrpA"/>
</dbReference>
<dbReference type="Gene3D" id="1.20.120.1080">
    <property type="match status" value="1"/>
</dbReference>
<dbReference type="GO" id="GO:0003724">
    <property type="term" value="F:RNA helicase activity"/>
    <property type="evidence" value="ECO:0007669"/>
    <property type="project" value="UniProtKB-EC"/>
</dbReference>
<dbReference type="InterPro" id="IPR011545">
    <property type="entry name" value="DEAD/DEAH_box_helicase_dom"/>
</dbReference>
<dbReference type="FunFam" id="1.20.120.1080:FF:000005">
    <property type="entry name" value="ATP-dependent helicase HrpA"/>
    <property type="match status" value="1"/>
</dbReference>
<dbReference type="Pfam" id="PF07717">
    <property type="entry name" value="OB_NTP_bind"/>
    <property type="match status" value="1"/>
</dbReference>
<sequence>MSGGEKTRQRTGGRRRRNKRDWARLKAQRAAAVEAALPEIRYPAGLPVSDRREAIKTLIRDNQVVIIAGETGSGKTTQIPKMCLELGRGREGLIGHTQPRRIAARTVAERIAEELGQEIGESVGYAIRFDDRVSDTTAVKLMTDGILLAEMQRDRLLRAYDTIIIDEAHERSLNIDFLLGYLKQLLPRRKDLKVIITSATIDPERFAEHFGGAPIIEVSGRTYPVEIRYRPLEMEVAVKDGGTKVVDVDMLDGLIDALTELMREGDGDILCFFASERDIRDAMEAIDGQNWRGVEVVPLFGRLSNAEQHRVFAPHSGRRIVLATNIAETSLTVPGIHYVVDTGLARISRYSTRTKVQRLPIEEISQASANQRSGRSGRIADGIAIRLYSEANFEARPEFTDPEILRTNLASVILQMISLRLGDISEFPFIQPPDPKAIRDGLLLLHELGAITDRESNDAPTLTSIGRDLAKIPVDPRMARMLVEANRLGVLEDVTVIVANMTIQDVRERPLEFQAQADQAHARFRDKTSDFISTLNLWDYLKDARDELSGNAFRKRMKKEYLHYMRIREWYDLVRQLRDVEKQLGWAQDQAGTARDPKEIHQALLSGLLSNIGARDGNSKEFKGARGTRFMIFPGSALAKKPPEFVMAAELVETTRLWARDVAAIDPAWVEKLARDLLKHSYSEPVWSRKRAAPMVHQKSLLYGVTIVADRLVPYHRVDAEGARDMFIRHALVDGEWTTHHKFAAHNAALLEQAAEIEEKIRRRGVVVDEETLFEFYDARVPAGVATGRHFDAWWKKKRREDPAFLDFDPNALIAEDVGAHMLHDGSYRTESAGFAGGAGAAASDGRGEGSAGGAGAAASDGGAAGGGALDSAKLAFPDSWRQGTIDYELQYKFEPGDPFDGVTVMVPVPLLAGLKDDGFDWLVPGLRLELFTELIRTLPKALRKTVVPAPDYAARALAKAVPGQGRVVEQLAHILQSMGGHGIAAADFRPEAVPGHLRMTFAAVDRRGKITDHDKDLQALKTRRAGQIHSSVAKAGKRSETDVVREWTVDTLGDVPETVTTTIEGNKVDAYPALEAAAGGVRVKVFPTKAAADASMVTATLTLLLRRIDVSTQQMLKGLPLRQRVAVEHYPHGGAAGLVEDARVAAIRDALFAAGGPVRRPAEFEELVKTIKPTISGAVRRTIVSIAPGLVEYSNLAAELDNWHGPAIDDINRQMAFLLPKHAITIHGMEHLQHLPRYVQAIRVRLEDMALDPDRDAERQATIDAAREYLDVRLRRLPKGREKSRAVKDILWRIEELRVSVFAQRLGTAKPVSQRRIEKMVDKLS</sequence>
<dbReference type="Proteomes" id="UP000658613">
    <property type="component" value="Unassembled WGS sequence"/>
</dbReference>
<dbReference type="EC" id="3.6.4.13" evidence="8"/>
<proteinExistence type="predicted"/>
<evidence type="ECO:0000256" key="1">
    <source>
        <dbReference type="ARBA" id="ARBA00022741"/>
    </source>
</evidence>
<keyword evidence="2 8" id="KW-0378">Hydrolase</keyword>
<dbReference type="Pfam" id="PF00270">
    <property type="entry name" value="DEAD"/>
    <property type="match status" value="1"/>
</dbReference>